<dbReference type="EMBL" id="CAJGYO010000001">
    <property type="protein sequence ID" value="CAD6207792.1"/>
    <property type="molecule type" value="Genomic_DNA"/>
</dbReference>
<dbReference type="GO" id="GO:0005096">
    <property type="term" value="F:GTPase activator activity"/>
    <property type="evidence" value="ECO:0007669"/>
    <property type="project" value="TreeGrafter"/>
</dbReference>
<dbReference type="Pfam" id="PF00566">
    <property type="entry name" value="RabGAP-TBC"/>
    <property type="match status" value="1"/>
</dbReference>
<dbReference type="InterPro" id="IPR035969">
    <property type="entry name" value="Rab-GAP_TBC_sf"/>
</dbReference>
<reference evidence="2" key="1">
    <citation type="submission" date="2020-10" db="EMBL/GenBank/DDBJ databases">
        <authorList>
            <person name="Han B."/>
            <person name="Lu T."/>
            <person name="Zhao Q."/>
            <person name="Huang X."/>
            <person name="Zhao Y."/>
        </authorList>
    </citation>
    <scope>NUCLEOTIDE SEQUENCE</scope>
</reference>
<protein>
    <recommendedName>
        <fullName evidence="1">Rab-GAP TBC domain-containing protein</fullName>
    </recommendedName>
</protein>
<feature type="domain" description="Rab-GAP TBC" evidence="1">
    <location>
        <begin position="66"/>
        <end position="332"/>
    </location>
</feature>
<dbReference type="InterPro" id="IPR000195">
    <property type="entry name" value="Rab-GAP-TBC_dom"/>
</dbReference>
<dbReference type="FunFam" id="1.10.8.270:FF:000025">
    <property type="entry name" value="TBC1 domain family member 15-like"/>
    <property type="match status" value="1"/>
</dbReference>
<evidence type="ECO:0000259" key="1">
    <source>
        <dbReference type="PROSITE" id="PS50086"/>
    </source>
</evidence>
<dbReference type="OrthoDB" id="10264062at2759"/>
<dbReference type="Gene3D" id="1.10.472.80">
    <property type="entry name" value="Ypt/Rab-GAP domain of gyp1p, domain 3"/>
    <property type="match status" value="1"/>
</dbReference>
<gene>
    <name evidence="2" type="ORF">NCGR_LOCUS5290</name>
</gene>
<comment type="caution">
    <text evidence="2">The sequence shown here is derived from an EMBL/GenBank/DDBJ whole genome shotgun (WGS) entry which is preliminary data.</text>
</comment>
<dbReference type="AlphaFoldDB" id="A0A811MQJ7"/>
<proteinExistence type="predicted"/>
<dbReference type="SUPFAM" id="SSF47923">
    <property type="entry name" value="Ypt/Rab-GAP domain of gyp1p"/>
    <property type="match status" value="2"/>
</dbReference>
<dbReference type="Gene3D" id="1.10.8.270">
    <property type="entry name" value="putative rabgap domain of human tbc1 domain family member 14 like domains"/>
    <property type="match status" value="1"/>
</dbReference>
<dbReference type="PANTHER" id="PTHR22957">
    <property type="entry name" value="TBC1 DOMAIN FAMILY MEMBER GTPASE-ACTIVATING PROTEIN"/>
    <property type="match status" value="1"/>
</dbReference>
<name>A0A811MQJ7_9POAL</name>
<sequence length="447" mass="51016">MKRWGSSGQAADSFYQVRPDCSQNVPNTKFKIKAGKTLSVRKWHAAFTRDGCLDIASVLSRIQRGGVHPAIRGEVWEFLLGCFDPGSTFDERDQIRERRRMQYARWKQECKEMDSHVGSGKIITAPIITEDGFPIKDPLVLLEATSDTQGTSITTSGSSGNGIDVDNSVNRVLDKQIIDWKLTLHQIGLDVLRTDRTMVFYENKDNLSKLWDILAVYAWIDKEVGYCQGMSDLCSPMIVLLNDEADAFWCFERLMRRLRGNFRCTQQSVGVENQLQHLASIIQVLDPKLHGHLETLGGGDYLFAFRMFMVLFRRELSFGDSLYLWEMMWALEYDPDIYYTYEETGAAVHKIEGFKPKVKSIRQFGKYERENMKNRANGGDGPVPISVFLVASVLKENSPKLLQEARGIDDIIRILNNVNGNLDAKRACVVALKLHRKYHKKLQEKKS</sequence>
<evidence type="ECO:0000313" key="2">
    <source>
        <dbReference type="EMBL" id="CAD6207792.1"/>
    </source>
</evidence>
<organism evidence="2 3">
    <name type="scientific">Miscanthus lutarioriparius</name>
    <dbReference type="NCBI Taxonomy" id="422564"/>
    <lineage>
        <taxon>Eukaryota</taxon>
        <taxon>Viridiplantae</taxon>
        <taxon>Streptophyta</taxon>
        <taxon>Embryophyta</taxon>
        <taxon>Tracheophyta</taxon>
        <taxon>Spermatophyta</taxon>
        <taxon>Magnoliopsida</taxon>
        <taxon>Liliopsida</taxon>
        <taxon>Poales</taxon>
        <taxon>Poaceae</taxon>
        <taxon>PACMAD clade</taxon>
        <taxon>Panicoideae</taxon>
        <taxon>Andropogonodae</taxon>
        <taxon>Andropogoneae</taxon>
        <taxon>Saccharinae</taxon>
        <taxon>Miscanthus</taxon>
    </lineage>
</organism>
<evidence type="ECO:0000313" key="3">
    <source>
        <dbReference type="Proteomes" id="UP000604825"/>
    </source>
</evidence>
<dbReference type="PROSITE" id="PS50086">
    <property type="entry name" value="TBC_RABGAP"/>
    <property type="match status" value="1"/>
</dbReference>
<dbReference type="SMART" id="SM00164">
    <property type="entry name" value="TBC"/>
    <property type="match status" value="1"/>
</dbReference>
<accession>A0A811MQJ7</accession>
<dbReference type="Proteomes" id="UP000604825">
    <property type="component" value="Unassembled WGS sequence"/>
</dbReference>
<dbReference type="PANTHER" id="PTHR22957:SF597">
    <property type="entry name" value="RAB-GAP TBC DOMAIN-CONTAINING PROTEIN"/>
    <property type="match status" value="1"/>
</dbReference>
<keyword evidence="3" id="KW-1185">Reference proteome</keyword>